<evidence type="ECO:0000313" key="3">
    <source>
        <dbReference type="EMBL" id="ABA89804.1"/>
    </source>
</evidence>
<dbReference type="CDD" id="cd17557">
    <property type="entry name" value="REC_Rcp-like"/>
    <property type="match status" value="1"/>
</dbReference>
<keyword evidence="4" id="KW-1185">Reference proteome</keyword>
<evidence type="ECO:0000259" key="2">
    <source>
        <dbReference type="PROSITE" id="PS50110"/>
    </source>
</evidence>
<name>Q3A1F3_SYNC1</name>
<dbReference type="KEGG" id="pca:Pcar_2566"/>
<reference evidence="4" key="1">
    <citation type="submission" date="2005-10" db="EMBL/GenBank/DDBJ databases">
        <title>Complete sequence of Pelobacter carbinolicus DSM 2380.</title>
        <authorList>
            <person name="Copeland A."/>
            <person name="Lucas S."/>
            <person name="Lapidus A."/>
            <person name="Barry K."/>
            <person name="Detter J.C."/>
            <person name="Glavina T."/>
            <person name="Hammon N."/>
            <person name="Israni S."/>
            <person name="Pitluck S."/>
            <person name="Chertkov O."/>
            <person name="Schmutz J."/>
            <person name="Larimer F."/>
            <person name="Land M."/>
            <person name="Kyrpides N."/>
            <person name="Ivanova N."/>
            <person name="Richardson P."/>
        </authorList>
    </citation>
    <scope>NUCLEOTIDE SEQUENCE [LARGE SCALE GENOMIC DNA]</scope>
    <source>
        <strain evidence="4">DSM 2380 / NBRC 103641 / GraBd1</strain>
    </source>
</reference>
<organism evidence="3 4">
    <name type="scientific">Syntrophotalea carbinolica (strain DSM 2380 / NBRC 103641 / GraBd1)</name>
    <name type="common">Pelobacter carbinolicus</name>
    <dbReference type="NCBI Taxonomy" id="338963"/>
    <lineage>
        <taxon>Bacteria</taxon>
        <taxon>Pseudomonadati</taxon>
        <taxon>Thermodesulfobacteriota</taxon>
        <taxon>Desulfuromonadia</taxon>
        <taxon>Desulfuromonadales</taxon>
        <taxon>Syntrophotaleaceae</taxon>
        <taxon>Syntrophotalea</taxon>
    </lineage>
</organism>
<dbReference type="RefSeq" id="WP_011342342.1">
    <property type="nucleotide sequence ID" value="NC_007498.2"/>
</dbReference>
<reference evidence="3 4" key="2">
    <citation type="journal article" date="2012" name="BMC Genomics">
        <title>The genome of Pelobacter carbinolicus reveals surprising metabolic capabilities and physiological features.</title>
        <authorList>
            <person name="Aklujkar M."/>
            <person name="Haveman S.A."/>
            <person name="Didonato R.Jr."/>
            <person name="Chertkov O."/>
            <person name="Han C.S."/>
            <person name="Land M.L."/>
            <person name="Brown P."/>
            <person name="Lovley D.R."/>
        </authorList>
    </citation>
    <scope>NUCLEOTIDE SEQUENCE [LARGE SCALE GENOMIC DNA]</scope>
    <source>
        <strain evidence="4">DSM 2380 / NBRC 103641 / GraBd1</strain>
    </source>
</reference>
<accession>Q3A1F3</accession>
<dbReference type="InterPro" id="IPR001789">
    <property type="entry name" value="Sig_transdc_resp-reg_receiver"/>
</dbReference>
<dbReference type="InterPro" id="IPR052893">
    <property type="entry name" value="TCS_response_regulator"/>
</dbReference>
<dbReference type="SMART" id="SM00448">
    <property type="entry name" value="REC"/>
    <property type="match status" value="1"/>
</dbReference>
<keyword evidence="1" id="KW-0597">Phosphoprotein</keyword>
<gene>
    <name evidence="3" type="ordered locus">Pcar_2566</name>
</gene>
<protein>
    <submittedName>
        <fullName evidence="3">Response regulator, putative</fullName>
    </submittedName>
</protein>
<sequence>MKRNRTILLVEDNPDDVALALRAFHKSSVKTRLVVARDGVEALEYLLGDARRATVPELPAVVLLDLKLPKINGFEVLKRLRRETRTARLPVVVLTSSREDRDLDRIYRLGANSYICKPVDFDRFQTVVGTLGNYWLDVNEPPPSSSVKGDL</sequence>
<dbReference type="STRING" id="338963.Pcar_2566"/>
<dbReference type="GO" id="GO:0000160">
    <property type="term" value="P:phosphorelay signal transduction system"/>
    <property type="evidence" value="ECO:0007669"/>
    <property type="project" value="InterPro"/>
</dbReference>
<dbReference type="PANTHER" id="PTHR44520">
    <property type="entry name" value="RESPONSE REGULATOR RCP1-RELATED"/>
    <property type="match status" value="1"/>
</dbReference>
<dbReference type="AlphaFoldDB" id="Q3A1F3"/>
<evidence type="ECO:0000256" key="1">
    <source>
        <dbReference type="PROSITE-ProRule" id="PRU00169"/>
    </source>
</evidence>
<feature type="modified residue" description="4-aspartylphosphate" evidence="1">
    <location>
        <position position="65"/>
    </location>
</feature>
<dbReference type="eggNOG" id="COG0784">
    <property type="taxonomic scope" value="Bacteria"/>
</dbReference>
<dbReference type="PROSITE" id="PS50110">
    <property type="entry name" value="RESPONSE_REGULATORY"/>
    <property type="match status" value="1"/>
</dbReference>
<dbReference type="InterPro" id="IPR011006">
    <property type="entry name" value="CheY-like_superfamily"/>
</dbReference>
<proteinExistence type="predicted"/>
<dbReference type="HOGENOM" id="CLU_000445_69_17_7"/>
<evidence type="ECO:0000313" key="4">
    <source>
        <dbReference type="Proteomes" id="UP000002534"/>
    </source>
</evidence>
<dbReference type="PANTHER" id="PTHR44520:SF1">
    <property type="entry name" value="TWO-COMPONENT SYSTEM REGULATORY PROTEIN"/>
    <property type="match status" value="1"/>
</dbReference>
<dbReference type="Proteomes" id="UP000002534">
    <property type="component" value="Chromosome"/>
</dbReference>
<dbReference type="OrthoDB" id="9793549at2"/>
<feature type="domain" description="Response regulatory" evidence="2">
    <location>
        <begin position="6"/>
        <end position="132"/>
    </location>
</feature>
<dbReference type="SUPFAM" id="SSF52172">
    <property type="entry name" value="CheY-like"/>
    <property type="match status" value="1"/>
</dbReference>
<dbReference type="EMBL" id="CP000142">
    <property type="protein sequence ID" value="ABA89804.1"/>
    <property type="molecule type" value="Genomic_DNA"/>
</dbReference>
<dbReference type="Gene3D" id="3.40.50.2300">
    <property type="match status" value="1"/>
</dbReference>
<dbReference type="Pfam" id="PF00072">
    <property type="entry name" value="Response_reg"/>
    <property type="match status" value="1"/>
</dbReference>